<evidence type="ECO:0000313" key="5">
    <source>
        <dbReference type="Proteomes" id="UP000239446"/>
    </source>
</evidence>
<dbReference type="Gene3D" id="1.20.120.20">
    <property type="entry name" value="Apolipoprotein"/>
    <property type="match status" value="1"/>
</dbReference>
<dbReference type="OrthoDB" id="7865349at2"/>
<organism evidence="4 5">
    <name type="scientific">Marinobacter persicus</name>
    <dbReference type="NCBI Taxonomy" id="930118"/>
    <lineage>
        <taxon>Bacteria</taxon>
        <taxon>Pseudomonadati</taxon>
        <taxon>Pseudomonadota</taxon>
        <taxon>Gammaproteobacteria</taxon>
        <taxon>Pseudomonadales</taxon>
        <taxon>Marinobacteraceae</taxon>
        <taxon>Marinobacter</taxon>
    </lineage>
</organism>
<reference evidence="4 5" key="2">
    <citation type="submission" date="2018-02" db="EMBL/GenBank/DDBJ databases">
        <title>Subsurface microbial communities from deep shales in Ohio and West Virginia, USA.</title>
        <authorList>
            <person name="Wrighton K."/>
        </authorList>
    </citation>
    <scope>NUCLEOTIDE SEQUENCE [LARGE SCALE GENOMIC DNA]</scope>
    <source>
        <strain evidence="4 5">UTICA-S1B9</strain>
    </source>
</reference>
<comment type="caution">
    <text evidence="4">The sequence shown here is derived from an EMBL/GenBank/DDBJ whole genome shotgun (WGS) entry which is preliminary data.</text>
</comment>
<feature type="coiled-coil region" evidence="1">
    <location>
        <begin position="27"/>
        <end position="80"/>
    </location>
</feature>
<protein>
    <submittedName>
        <fullName evidence="4">Uncharacterized protein</fullName>
    </submittedName>
</protein>
<dbReference type="RefSeq" id="WP_146082721.1">
    <property type="nucleotide sequence ID" value="NZ_PTIT01000031.1"/>
</dbReference>
<accession>A0A2S6G312</accession>
<name>A0A2S6G312_9GAMM</name>
<reference evidence="3 6" key="1">
    <citation type="submission" date="2018-02" db="EMBL/GenBank/DDBJ databases">
        <title>Deep subsurface shale carbon reservoir microbial communities from Ohio and West Virginia, USA.</title>
        <authorList>
            <person name="Wrighton K."/>
        </authorList>
    </citation>
    <scope>NUCLEOTIDE SEQUENCE [LARGE SCALE GENOMIC DNA]</scope>
    <source>
        <strain evidence="3 6">UTICA-S1B6</strain>
    </source>
</reference>
<evidence type="ECO:0000313" key="4">
    <source>
        <dbReference type="EMBL" id="PPK52654.1"/>
    </source>
</evidence>
<feature type="chain" id="PRO_5015617540" evidence="2">
    <location>
        <begin position="26"/>
        <end position="158"/>
    </location>
</feature>
<evidence type="ECO:0000256" key="2">
    <source>
        <dbReference type="SAM" id="SignalP"/>
    </source>
</evidence>
<dbReference type="Proteomes" id="UP000239648">
    <property type="component" value="Unassembled WGS sequence"/>
</dbReference>
<dbReference type="SUPFAM" id="SSF58113">
    <property type="entry name" value="Apolipoprotein A-I"/>
    <property type="match status" value="1"/>
</dbReference>
<dbReference type="EMBL" id="PTIU01000032">
    <property type="protein sequence ID" value="PPK52654.1"/>
    <property type="molecule type" value="Genomic_DNA"/>
</dbReference>
<keyword evidence="6" id="KW-1185">Reference proteome</keyword>
<keyword evidence="2" id="KW-0732">Signal</keyword>
<dbReference type="EMBL" id="PTIT01000031">
    <property type="protein sequence ID" value="PPK50197.1"/>
    <property type="molecule type" value="Genomic_DNA"/>
</dbReference>
<evidence type="ECO:0000256" key="1">
    <source>
        <dbReference type="SAM" id="Coils"/>
    </source>
</evidence>
<evidence type="ECO:0000313" key="3">
    <source>
        <dbReference type="EMBL" id="PPK50197.1"/>
    </source>
</evidence>
<dbReference type="AlphaFoldDB" id="A0A2S6G312"/>
<evidence type="ECO:0000313" key="6">
    <source>
        <dbReference type="Proteomes" id="UP000239648"/>
    </source>
</evidence>
<gene>
    <name evidence="4" type="ORF">B0H24_103218</name>
    <name evidence="3" type="ORF">BY455_13118</name>
</gene>
<feature type="signal peptide" evidence="2">
    <location>
        <begin position="1"/>
        <end position="25"/>
    </location>
</feature>
<dbReference type="Proteomes" id="UP000239446">
    <property type="component" value="Unassembled WGS sequence"/>
</dbReference>
<sequence length="158" mass="18254">MRFPLRVQASALLLATVMPLAQGHAAEDEGEATVESLRQEIQGLDQELEEFTTERRERLMEDIEEVLASLDSRIATLEDRLQEDWDEADKLTRAQARTALASLRRERARVAEWYERMQDSADFTWESMKEGFNDAFDELSSAWQDAEDNIRETVEGKE</sequence>
<proteinExistence type="predicted"/>
<keyword evidence="1" id="KW-0175">Coiled coil</keyword>